<dbReference type="EMBL" id="QSUB01000005">
    <property type="protein sequence ID" value="RGN03705.1"/>
    <property type="molecule type" value="Genomic_DNA"/>
</dbReference>
<dbReference type="Proteomes" id="UP000284644">
    <property type="component" value="Unassembled WGS sequence"/>
</dbReference>
<dbReference type="Gene3D" id="3.80.10.10">
    <property type="entry name" value="Ribonuclease Inhibitor"/>
    <property type="match status" value="2"/>
</dbReference>
<evidence type="ECO:0000313" key="3">
    <source>
        <dbReference type="Proteomes" id="UP000261222"/>
    </source>
</evidence>
<gene>
    <name evidence="2" type="ORF">DW767_08815</name>
    <name evidence="1" type="ORF">DXB81_11125</name>
</gene>
<evidence type="ECO:0000313" key="1">
    <source>
        <dbReference type="EMBL" id="RGN03705.1"/>
    </source>
</evidence>
<dbReference type="AlphaFoldDB" id="A0A3E5A4G1"/>
<reference evidence="3 4" key="1">
    <citation type="submission" date="2018-08" db="EMBL/GenBank/DDBJ databases">
        <title>A genome reference for cultivated species of the human gut microbiota.</title>
        <authorList>
            <person name="Zou Y."/>
            <person name="Xue W."/>
            <person name="Luo G."/>
        </authorList>
    </citation>
    <scope>NUCLEOTIDE SEQUENCE [LARGE SCALE GENOMIC DNA]</scope>
    <source>
        <strain evidence="2 4">AM29-25AC</strain>
        <strain evidence="1 3">OM06-11AA</strain>
    </source>
</reference>
<dbReference type="EMBL" id="QSJW01000005">
    <property type="protein sequence ID" value="RHE12449.1"/>
    <property type="molecule type" value="Genomic_DNA"/>
</dbReference>
<comment type="caution">
    <text evidence="1">The sequence shown here is derived from an EMBL/GenBank/DDBJ whole genome shotgun (WGS) entry which is preliminary data.</text>
</comment>
<evidence type="ECO:0000313" key="2">
    <source>
        <dbReference type="EMBL" id="RHE12449.1"/>
    </source>
</evidence>
<dbReference type="SUPFAM" id="SSF52058">
    <property type="entry name" value="L domain-like"/>
    <property type="match status" value="1"/>
</dbReference>
<dbReference type="PANTHER" id="PTHR45661">
    <property type="entry name" value="SURFACE ANTIGEN"/>
    <property type="match status" value="1"/>
</dbReference>
<dbReference type="Proteomes" id="UP000261222">
    <property type="component" value="Unassembled WGS sequence"/>
</dbReference>
<accession>A0A3E5A4G1</accession>
<dbReference type="InterPro" id="IPR026906">
    <property type="entry name" value="LRR_5"/>
</dbReference>
<name>A0A3E5A4G1_9FIRM</name>
<sequence length="284" mass="32827">MRSQNDKATWSILRFDHRTFTAQLASMQRNKQVAAIPEKYIYIDDCCYKGNGKIKEIILPSGCRIIGKEAFASCQLRKPVVFPQTVKEIKESAFSENHSLREVTFPASLEILGDYSYKGCTALKKVAFETSSECRRIPECCFHSCTQLSKVVFPEHLKSIGRRAFYRCKELKEITLPDTLEEIGLEAFYFCGFETIVLPKEIKKLDQRAFFGCKKLKEVYIPENIMYLGEEVFHGCNRLEYLEIHHDPEHIGSKIVNKNCTIRCKKGSKVDLYCEEQGLKREYI</sequence>
<organism evidence="1 3">
    <name type="scientific">Blautia obeum</name>
    <dbReference type="NCBI Taxonomy" id="40520"/>
    <lineage>
        <taxon>Bacteria</taxon>
        <taxon>Bacillati</taxon>
        <taxon>Bacillota</taxon>
        <taxon>Clostridia</taxon>
        <taxon>Lachnospirales</taxon>
        <taxon>Lachnospiraceae</taxon>
        <taxon>Blautia</taxon>
    </lineage>
</organism>
<dbReference type="RefSeq" id="WP_117739306.1">
    <property type="nucleotide sequence ID" value="NZ_JAJCJV010000010.1"/>
</dbReference>
<proteinExistence type="predicted"/>
<evidence type="ECO:0000313" key="4">
    <source>
        <dbReference type="Proteomes" id="UP000284644"/>
    </source>
</evidence>
<protein>
    <submittedName>
        <fullName evidence="1">Leucine-rich repeat domain-containing protein</fullName>
    </submittedName>
</protein>
<dbReference type="InterPro" id="IPR053139">
    <property type="entry name" value="Surface_bspA-like"/>
</dbReference>
<dbReference type="Pfam" id="PF13306">
    <property type="entry name" value="LRR_5"/>
    <property type="match status" value="1"/>
</dbReference>
<dbReference type="PANTHER" id="PTHR45661:SF3">
    <property type="entry name" value="IG-LIKE DOMAIN-CONTAINING PROTEIN"/>
    <property type="match status" value="1"/>
</dbReference>
<dbReference type="InterPro" id="IPR032675">
    <property type="entry name" value="LRR_dom_sf"/>
</dbReference>